<dbReference type="InterPro" id="IPR050386">
    <property type="entry name" value="Glycosyl_hydrolase_5"/>
</dbReference>
<evidence type="ECO:0000256" key="15">
    <source>
        <dbReference type="ARBA" id="ARBA00041260"/>
    </source>
</evidence>
<evidence type="ECO:0000313" key="20">
    <source>
        <dbReference type="Proteomes" id="UP000799118"/>
    </source>
</evidence>
<feature type="compositionally biased region" description="Low complexity" evidence="16">
    <location>
        <begin position="44"/>
        <end position="76"/>
    </location>
</feature>
<evidence type="ECO:0000256" key="13">
    <source>
        <dbReference type="ARBA" id="ARBA00037126"/>
    </source>
</evidence>
<evidence type="ECO:0000313" key="19">
    <source>
        <dbReference type="EMBL" id="KAE9406718.1"/>
    </source>
</evidence>
<dbReference type="InterPro" id="IPR001547">
    <property type="entry name" value="Glyco_hydro_5"/>
</dbReference>
<evidence type="ECO:0000256" key="8">
    <source>
        <dbReference type="ARBA" id="ARBA00023136"/>
    </source>
</evidence>
<dbReference type="GO" id="GO:0005576">
    <property type="term" value="C:extracellular region"/>
    <property type="evidence" value="ECO:0007669"/>
    <property type="project" value="TreeGrafter"/>
</dbReference>
<comment type="subcellular location">
    <subcellularLocation>
        <location evidence="1">Cell membrane</location>
        <topology evidence="1">Single-pass type II membrane protein</topology>
    </subcellularLocation>
</comment>
<evidence type="ECO:0000256" key="11">
    <source>
        <dbReference type="ARBA" id="ARBA00023316"/>
    </source>
</evidence>
<evidence type="ECO:0000256" key="10">
    <source>
        <dbReference type="ARBA" id="ARBA00023295"/>
    </source>
</evidence>
<keyword evidence="8 17" id="KW-0472">Membrane</keyword>
<accession>A0A6A4IBR1</accession>
<dbReference type="Pfam" id="PF00150">
    <property type="entry name" value="Cellulase"/>
    <property type="match status" value="1"/>
</dbReference>
<keyword evidence="4 17" id="KW-0812">Transmembrane</keyword>
<evidence type="ECO:0000259" key="18">
    <source>
        <dbReference type="Pfam" id="PF00150"/>
    </source>
</evidence>
<dbReference type="GO" id="GO:0071555">
    <property type="term" value="P:cell wall organization"/>
    <property type="evidence" value="ECO:0007669"/>
    <property type="project" value="UniProtKB-KW"/>
</dbReference>
<keyword evidence="6" id="KW-0735">Signal-anchor</keyword>
<dbReference type="EMBL" id="ML769400">
    <property type="protein sequence ID" value="KAE9406718.1"/>
    <property type="molecule type" value="Genomic_DNA"/>
</dbReference>
<evidence type="ECO:0000256" key="12">
    <source>
        <dbReference type="ARBA" id="ARBA00036824"/>
    </source>
</evidence>
<dbReference type="PANTHER" id="PTHR31297">
    <property type="entry name" value="GLUCAN ENDO-1,6-BETA-GLUCOSIDASE B"/>
    <property type="match status" value="1"/>
</dbReference>
<name>A0A6A4IBR1_9AGAR</name>
<keyword evidence="11" id="KW-0961">Cell wall biogenesis/degradation</keyword>
<feature type="transmembrane region" description="Helical" evidence="17">
    <location>
        <begin position="12"/>
        <end position="35"/>
    </location>
</feature>
<evidence type="ECO:0000256" key="14">
    <source>
        <dbReference type="ARBA" id="ARBA00038929"/>
    </source>
</evidence>
<dbReference type="GO" id="GO:0005886">
    <property type="term" value="C:plasma membrane"/>
    <property type="evidence" value="ECO:0007669"/>
    <property type="project" value="UniProtKB-SubCell"/>
</dbReference>
<keyword evidence="3" id="KW-1003">Cell membrane</keyword>
<evidence type="ECO:0000256" key="7">
    <source>
        <dbReference type="ARBA" id="ARBA00022989"/>
    </source>
</evidence>
<dbReference type="EC" id="3.2.1.58" evidence="14"/>
<sequence>MYASPKSKRKVWLIAGAAGAAVLVIVVVVGVYFGVVKPHNNASTASGDTAAGASSNSGGSSSSGSSGSSKSNLAVSGGDGSTVTMEDGTTFTYNNPFGGTWYWDENDPFNNAAQAQLWSPGLNETFNYGVDKIRGVNLGGWLTLEPVSPISLFEPYVNLSTPAIDEWTLSVAMRADTANGGINQIETHYQTFITEQDFAQIAGAGLNYVRIALPFWAIETRGSEPFLSKVAWTYFLKAIQWARKYGLRINLDYHALPGSQNGWNHSGKLGDINMLMGPMGLANAQRALDHIRIIAEFISQPEYSSVVTMFGITNEPRAIFIGNSQIQAFYLQAYEIVRKASGVGAGKGPIISYHDAFLTQAQWAGFLPGADRIALDDHPYLCFNTQSSAPISTYATTPCTSWGPGVNTSMSAFGLTMAGEFSNAVTDCGLWVNGVRQGIRYEGTYVADPSFQSVGSCDVWTDWQAYDQSTKDAIKQYSMASMDALQNWFFWTWKIGNSSVSGVVESPAWSYQLGLEQGWMPTDPRTAYGVCGNTNPWTPPLAPNQLGQDSAAAVAAAVSASYPWPPSTISFGGKPSQLPTYTPTGAIPTLAAPTFTQSGVKPTTTVNPGNGWENAQDTAGLMVNVATCNYLDPWVGTTAAPPSPLCTSASRKREPALEYREPMITAMPVL</sequence>
<dbReference type="InterPro" id="IPR017853">
    <property type="entry name" value="GH"/>
</dbReference>
<evidence type="ECO:0000256" key="2">
    <source>
        <dbReference type="ARBA" id="ARBA00005641"/>
    </source>
</evidence>
<evidence type="ECO:0000256" key="4">
    <source>
        <dbReference type="ARBA" id="ARBA00022692"/>
    </source>
</evidence>
<keyword evidence="9" id="KW-0325">Glycoprotein</keyword>
<evidence type="ECO:0000256" key="1">
    <source>
        <dbReference type="ARBA" id="ARBA00004401"/>
    </source>
</evidence>
<evidence type="ECO:0000256" key="5">
    <source>
        <dbReference type="ARBA" id="ARBA00022801"/>
    </source>
</evidence>
<reference evidence="19" key="1">
    <citation type="journal article" date="2019" name="Environ. Microbiol.">
        <title>Fungal ecological strategies reflected in gene transcription - a case study of two litter decomposers.</title>
        <authorList>
            <person name="Barbi F."/>
            <person name="Kohler A."/>
            <person name="Barry K."/>
            <person name="Baskaran P."/>
            <person name="Daum C."/>
            <person name="Fauchery L."/>
            <person name="Ihrmark K."/>
            <person name="Kuo A."/>
            <person name="LaButti K."/>
            <person name="Lipzen A."/>
            <person name="Morin E."/>
            <person name="Grigoriev I.V."/>
            <person name="Henrissat B."/>
            <person name="Lindahl B."/>
            <person name="Martin F."/>
        </authorList>
    </citation>
    <scope>NUCLEOTIDE SEQUENCE</scope>
    <source>
        <strain evidence="19">JB14</strain>
    </source>
</reference>
<comment type="similarity">
    <text evidence="2">Belongs to the glycosyl hydrolase 5 (cellulase A) family.</text>
</comment>
<evidence type="ECO:0000256" key="16">
    <source>
        <dbReference type="SAM" id="MobiDB-lite"/>
    </source>
</evidence>
<dbReference type="SUPFAM" id="SSF51445">
    <property type="entry name" value="(Trans)glycosidases"/>
    <property type="match status" value="1"/>
</dbReference>
<dbReference type="FunFam" id="3.20.20.80:FF:000033">
    <property type="entry name" value="Glucan 1,3-beta-glucosidase A"/>
    <property type="match status" value="1"/>
</dbReference>
<evidence type="ECO:0000256" key="17">
    <source>
        <dbReference type="SAM" id="Phobius"/>
    </source>
</evidence>
<keyword evidence="7 17" id="KW-1133">Transmembrane helix</keyword>
<gene>
    <name evidence="19" type="ORF">BT96DRAFT_954745</name>
</gene>
<dbReference type="OrthoDB" id="62120at2759"/>
<keyword evidence="5 19" id="KW-0378">Hydrolase</keyword>
<feature type="region of interest" description="Disordered" evidence="16">
    <location>
        <begin position="44"/>
        <end position="89"/>
    </location>
</feature>
<evidence type="ECO:0000256" key="9">
    <source>
        <dbReference type="ARBA" id="ARBA00023180"/>
    </source>
</evidence>
<comment type="catalytic activity">
    <reaction evidence="12">
        <text>Successive hydrolysis of beta-D-glucose units from the non-reducing ends of (1-&gt;3)-beta-D-glucans, releasing alpha-glucose.</text>
        <dbReference type="EC" id="3.2.1.58"/>
    </reaction>
</comment>
<comment type="function">
    <text evidence="13">Glucosidase involved in the degradation of cellulosic biomass. Active on lichenan.</text>
</comment>
<evidence type="ECO:0000256" key="3">
    <source>
        <dbReference type="ARBA" id="ARBA00022475"/>
    </source>
</evidence>
<proteinExistence type="inferred from homology"/>
<feature type="domain" description="Glycoside hydrolase family 5" evidence="18">
    <location>
        <begin position="176"/>
        <end position="342"/>
    </location>
</feature>
<dbReference type="GO" id="GO:0009251">
    <property type="term" value="P:glucan catabolic process"/>
    <property type="evidence" value="ECO:0007669"/>
    <property type="project" value="TreeGrafter"/>
</dbReference>
<dbReference type="GO" id="GO:0009986">
    <property type="term" value="C:cell surface"/>
    <property type="evidence" value="ECO:0007669"/>
    <property type="project" value="TreeGrafter"/>
</dbReference>
<keyword evidence="10" id="KW-0326">Glycosidase</keyword>
<dbReference type="GO" id="GO:0004338">
    <property type="term" value="F:glucan exo-1,3-beta-glucosidase activity"/>
    <property type="evidence" value="ECO:0007669"/>
    <property type="project" value="UniProtKB-EC"/>
</dbReference>
<dbReference type="AlphaFoldDB" id="A0A6A4IBR1"/>
<organism evidence="19 20">
    <name type="scientific">Gymnopus androsaceus JB14</name>
    <dbReference type="NCBI Taxonomy" id="1447944"/>
    <lineage>
        <taxon>Eukaryota</taxon>
        <taxon>Fungi</taxon>
        <taxon>Dikarya</taxon>
        <taxon>Basidiomycota</taxon>
        <taxon>Agaricomycotina</taxon>
        <taxon>Agaricomycetes</taxon>
        <taxon>Agaricomycetidae</taxon>
        <taxon>Agaricales</taxon>
        <taxon>Marasmiineae</taxon>
        <taxon>Omphalotaceae</taxon>
        <taxon>Gymnopus</taxon>
    </lineage>
</organism>
<protein>
    <recommendedName>
        <fullName evidence="14">glucan 1,3-beta-glucosidase</fullName>
        <ecNumber evidence="14">3.2.1.58</ecNumber>
    </recommendedName>
    <alternativeName>
        <fullName evidence="15">Exo-1,3-beta-glucanase D</fullName>
    </alternativeName>
</protein>
<keyword evidence="20" id="KW-1185">Reference proteome</keyword>
<dbReference type="PANTHER" id="PTHR31297:SF34">
    <property type="entry name" value="GLUCAN 1,3-BETA-GLUCOSIDASE 2"/>
    <property type="match status" value="1"/>
</dbReference>
<evidence type="ECO:0000256" key="6">
    <source>
        <dbReference type="ARBA" id="ARBA00022968"/>
    </source>
</evidence>
<dbReference type="Proteomes" id="UP000799118">
    <property type="component" value="Unassembled WGS sequence"/>
</dbReference>
<dbReference type="Gene3D" id="3.20.20.80">
    <property type="entry name" value="Glycosidases"/>
    <property type="match status" value="1"/>
</dbReference>